<dbReference type="PaxDb" id="8030-ENSSSAP00000030794"/>
<evidence type="ECO:0000313" key="9">
    <source>
        <dbReference type="RefSeq" id="XP_014005676.1"/>
    </source>
</evidence>
<evidence type="ECO:0000256" key="6">
    <source>
        <dbReference type="ARBA" id="ARBA00029445"/>
    </source>
</evidence>
<accession>A0A1S3MSC0</accession>
<feature type="region of interest" description="Disordered" evidence="7">
    <location>
        <begin position="317"/>
        <end position="341"/>
    </location>
</feature>
<dbReference type="RefSeq" id="XP_014005676.1">
    <property type="nucleotide sequence ID" value="XM_014150201.2"/>
</dbReference>
<dbReference type="GO" id="GO:0015275">
    <property type="term" value="F:stretch-activated, monoatomic cation-selective, calcium channel activity"/>
    <property type="evidence" value="ECO:0007669"/>
    <property type="project" value="TreeGrafter"/>
</dbReference>
<dbReference type="GO" id="GO:0005886">
    <property type="term" value="C:plasma membrane"/>
    <property type="evidence" value="ECO:0007669"/>
    <property type="project" value="TreeGrafter"/>
</dbReference>
<reference evidence="9" key="1">
    <citation type="submission" date="2025-08" db="UniProtKB">
        <authorList>
            <consortium name="RefSeq"/>
        </authorList>
    </citation>
    <scope>IDENTIFICATION</scope>
</reference>
<dbReference type="PANTHER" id="PTHR15819:SF9">
    <property type="entry name" value="NALCN CHANNEL AUXILIARY FACTOR 1"/>
    <property type="match status" value="1"/>
</dbReference>
<sequence>MTWGAWTCLQQEDGFKIWLEPRENEKPFTDSERAQRWRLSLASLLFLTILLSDHLWFCAEAKLTRTRDKFALTDMGVYPSTNPIPSSSLHLAHSSLREKEYAIFIGNSTKPLWRLETCHHDSLSKNGFTFDDADHLCKDLLEKERTRTVNISDLYLSFCNSYSLLDLFYGSKSPDNLNCSLDVLIGGDVARCSLCVQAYQRYDQHALEKYEEFEVMTQKYETDAYSVRTCMDECKVAYKPWLCAQYFPTTQRHCGRTVPCLQYCLEVQQRCPFILPDNDDLIHGGSPSFICTGLLGSHGQPNSQAECCDVRWDSKPDNRSRGTLKRTPTPSCHHQQGASTSVTSAATPTRLCSSSGRLKLCLLVFVLLHTVVTITTASHNSTGVVGVAVIFPLEESSSGEE</sequence>
<comment type="subcellular location">
    <subcellularLocation>
        <location evidence="1">Membrane</location>
        <topology evidence="1">Multi-pass membrane protein</topology>
    </subcellularLocation>
</comment>
<gene>
    <name evidence="9" type="primary">LOC106574339</name>
</gene>
<evidence type="ECO:0000256" key="7">
    <source>
        <dbReference type="SAM" id="MobiDB-lite"/>
    </source>
</evidence>
<keyword evidence="4" id="KW-0472">Membrane</keyword>
<keyword evidence="3" id="KW-1133">Transmembrane helix</keyword>
<dbReference type="OrthoDB" id="10047996at2759"/>
<dbReference type="Proteomes" id="UP001652741">
    <property type="component" value="Chromosome ssa16"/>
</dbReference>
<dbReference type="InterPro" id="IPR055288">
    <property type="entry name" value="NALCN_aux_factor_1/2"/>
</dbReference>
<comment type="similarity">
    <text evidence="6">Belongs to the NALF family.</text>
</comment>
<dbReference type="GO" id="GO:0098703">
    <property type="term" value="P:calcium ion import across plasma membrane"/>
    <property type="evidence" value="ECO:0007669"/>
    <property type="project" value="TreeGrafter"/>
</dbReference>
<evidence type="ECO:0000256" key="3">
    <source>
        <dbReference type="ARBA" id="ARBA00022989"/>
    </source>
</evidence>
<evidence type="ECO:0000313" key="8">
    <source>
        <dbReference type="Proteomes" id="UP001652741"/>
    </source>
</evidence>
<dbReference type="Bgee" id="ENSSSAG00000039902">
    <property type="expression patterns" value="Expressed in semen and 2 other cell types or tissues"/>
</dbReference>
<protein>
    <submittedName>
        <fullName evidence="9">Transmembrane protein FAM155A</fullName>
    </submittedName>
</protein>
<evidence type="ECO:0000256" key="4">
    <source>
        <dbReference type="ARBA" id="ARBA00023136"/>
    </source>
</evidence>
<feature type="compositionally biased region" description="Polar residues" evidence="7">
    <location>
        <begin position="326"/>
        <end position="337"/>
    </location>
</feature>
<evidence type="ECO:0000256" key="2">
    <source>
        <dbReference type="ARBA" id="ARBA00022692"/>
    </source>
</evidence>
<proteinExistence type="inferred from homology"/>
<evidence type="ECO:0000256" key="5">
    <source>
        <dbReference type="ARBA" id="ARBA00023180"/>
    </source>
</evidence>
<keyword evidence="5" id="KW-0325">Glycoprotein</keyword>
<dbReference type="AlphaFoldDB" id="A0A1S3MSC0"/>
<dbReference type="GeneID" id="106574339"/>
<keyword evidence="2 9" id="KW-0812">Transmembrane</keyword>
<organism evidence="8 9">
    <name type="scientific">Salmo salar</name>
    <name type="common">Atlantic salmon</name>
    <dbReference type="NCBI Taxonomy" id="8030"/>
    <lineage>
        <taxon>Eukaryota</taxon>
        <taxon>Metazoa</taxon>
        <taxon>Chordata</taxon>
        <taxon>Craniata</taxon>
        <taxon>Vertebrata</taxon>
        <taxon>Euteleostomi</taxon>
        <taxon>Actinopterygii</taxon>
        <taxon>Neopterygii</taxon>
        <taxon>Teleostei</taxon>
        <taxon>Protacanthopterygii</taxon>
        <taxon>Salmoniformes</taxon>
        <taxon>Salmonidae</taxon>
        <taxon>Salmoninae</taxon>
        <taxon>Salmo</taxon>
    </lineage>
</organism>
<name>A0A1S3MSC0_SALSA</name>
<dbReference type="PANTHER" id="PTHR15819">
    <property type="entry name" value="TRANSMEMBRANE PROTEIN FAM155"/>
    <property type="match status" value="1"/>
</dbReference>
<dbReference type="KEGG" id="sasa:106574339"/>
<dbReference type="OMA" id="TQKYEPG"/>
<evidence type="ECO:0000256" key="1">
    <source>
        <dbReference type="ARBA" id="ARBA00004141"/>
    </source>
</evidence>
<keyword evidence="8" id="KW-1185">Reference proteome</keyword>
<dbReference type="STRING" id="8030.ENSSSAP00000030794"/>